<comment type="caution">
    <text evidence="1">The sequence shown here is derived from an EMBL/GenBank/DDBJ whole genome shotgun (WGS) entry which is preliminary data.</text>
</comment>
<sequence>MLKLADTYGLNQAEICTDDDIMAEISEIRGEILGYAPRTIKTISLIAYPAVDGCNKQQLAYIYSLLSDCYKKLRKIYSFRRFGSHFGRLGRPFVIKKEEVASAALPDAENDWSTDDWDEGWERLQEVPS</sequence>
<name>A0ABR0NT92_GOSAR</name>
<dbReference type="PANTHER" id="PTHR15922">
    <property type="entry name" value="NEUROBLASTOMA-AMPLIFIED SEQUENCE"/>
    <property type="match status" value="1"/>
</dbReference>
<protein>
    <submittedName>
        <fullName evidence="1">Uncharacterized protein</fullName>
    </submittedName>
</protein>
<accession>A0ABR0NT92</accession>
<gene>
    <name evidence="1" type="ORF">PVK06_032233</name>
</gene>
<dbReference type="EMBL" id="JARKNE010000009">
    <property type="protein sequence ID" value="KAK5804582.1"/>
    <property type="molecule type" value="Genomic_DNA"/>
</dbReference>
<organism evidence="1 2">
    <name type="scientific">Gossypium arboreum</name>
    <name type="common">Tree cotton</name>
    <name type="synonym">Gossypium nanking</name>
    <dbReference type="NCBI Taxonomy" id="29729"/>
    <lineage>
        <taxon>Eukaryota</taxon>
        <taxon>Viridiplantae</taxon>
        <taxon>Streptophyta</taxon>
        <taxon>Embryophyta</taxon>
        <taxon>Tracheophyta</taxon>
        <taxon>Spermatophyta</taxon>
        <taxon>Magnoliopsida</taxon>
        <taxon>eudicotyledons</taxon>
        <taxon>Gunneridae</taxon>
        <taxon>Pentapetalae</taxon>
        <taxon>rosids</taxon>
        <taxon>malvids</taxon>
        <taxon>Malvales</taxon>
        <taxon>Malvaceae</taxon>
        <taxon>Malvoideae</taxon>
        <taxon>Gossypium</taxon>
    </lineage>
</organism>
<proteinExistence type="predicted"/>
<dbReference type="PANTHER" id="PTHR15922:SF2">
    <property type="entry name" value="NBAS SUBUNIT OF NRZ TETHERING COMPLEX"/>
    <property type="match status" value="1"/>
</dbReference>
<keyword evidence="2" id="KW-1185">Reference proteome</keyword>
<reference evidence="1 2" key="1">
    <citation type="submission" date="2023-03" db="EMBL/GenBank/DDBJ databases">
        <title>WGS of Gossypium arboreum.</title>
        <authorList>
            <person name="Yu D."/>
        </authorList>
    </citation>
    <scope>NUCLEOTIDE SEQUENCE [LARGE SCALE GENOMIC DNA]</scope>
    <source>
        <tissue evidence="1">Leaf</tissue>
    </source>
</reference>
<evidence type="ECO:0000313" key="2">
    <source>
        <dbReference type="Proteomes" id="UP001358586"/>
    </source>
</evidence>
<evidence type="ECO:0000313" key="1">
    <source>
        <dbReference type="EMBL" id="KAK5804582.1"/>
    </source>
</evidence>
<dbReference type="Proteomes" id="UP001358586">
    <property type="component" value="Chromosome 9"/>
</dbReference>